<dbReference type="InterPro" id="IPR006423">
    <property type="entry name" value="Lipo_e_P4"/>
</dbReference>
<sequence>MKKLLVVFAVLFVSIAIFAADFYVVKAGDTLSKIANETGLSVEELVKYNNIENPDLIVVGQKLRLKPAYTQKDLNEQLVMATLWYQTSGEMRALAYQAFNFAKMLFDADLKNYPDETKTRAVIVDIDETVLNNSPYDAGHIGTEYAYPYGWTEWCEAREAKPLPGAVEFLKYVAEKGGEVFYISNRKEKVKQATIDNLKKFGFPFADEKHVLLRTTTSDKEPRRQLVAKDYKIVLLMGDNLNDFTSVFRHKGVDERNALVEQMKEKWGTKFIVLPNPIYGDWEGAVYNGNWGLSPEEKNKVRKEHLIRWEKEE</sequence>
<dbReference type="Gene3D" id="3.40.50.1000">
    <property type="entry name" value="HAD superfamily/HAD-like"/>
    <property type="match status" value="1"/>
</dbReference>
<feature type="signal peptide" evidence="2">
    <location>
        <begin position="1"/>
        <end position="19"/>
    </location>
</feature>
<evidence type="ECO:0000313" key="4">
    <source>
        <dbReference type="EMBL" id="QTA38523.1"/>
    </source>
</evidence>
<proteinExistence type="predicted"/>
<evidence type="ECO:0000259" key="3">
    <source>
        <dbReference type="PROSITE" id="PS51782"/>
    </source>
</evidence>
<dbReference type="SFLD" id="SFLDS00003">
    <property type="entry name" value="Haloacid_Dehalogenase"/>
    <property type="match status" value="1"/>
</dbReference>
<dbReference type="Pfam" id="PF01476">
    <property type="entry name" value="LysM"/>
    <property type="match status" value="1"/>
</dbReference>
<protein>
    <submittedName>
        <fullName evidence="4">5'-nucleotidase, lipoprotein e(P4) family</fullName>
    </submittedName>
</protein>
<feature type="domain" description="LysM" evidence="3">
    <location>
        <begin position="21"/>
        <end position="65"/>
    </location>
</feature>
<keyword evidence="1 2" id="KW-0732">Signal</keyword>
<dbReference type="InterPro" id="IPR036412">
    <property type="entry name" value="HAD-like_sf"/>
</dbReference>
<dbReference type="SUPFAM" id="SSF54106">
    <property type="entry name" value="LysM domain"/>
    <property type="match status" value="1"/>
</dbReference>
<dbReference type="SUPFAM" id="SSF56784">
    <property type="entry name" value="HAD-like"/>
    <property type="match status" value="1"/>
</dbReference>
<feature type="chain" id="PRO_5045147972" evidence="2">
    <location>
        <begin position="20"/>
        <end position="313"/>
    </location>
</feature>
<dbReference type="InterPro" id="IPR023214">
    <property type="entry name" value="HAD_sf"/>
</dbReference>
<name>A0ABX7SAQ2_9BACT</name>
<dbReference type="CDD" id="cd07534">
    <property type="entry name" value="HAD_CAP"/>
    <property type="match status" value="1"/>
</dbReference>
<dbReference type="PROSITE" id="PS51782">
    <property type="entry name" value="LYSM"/>
    <property type="match status" value="1"/>
</dbReference>
<evidence type="ECO:0000313" key="5">
    <source>
        <dbReference type="Proteomes" id="UP000671862"/>
    </source>
</evidence>
<dbReference type="InterPro" id="IPR018392">
    <property type="entry name" value="LysM"/>
</dbReference>
<evidence type="ECO:0000256" key="2">
    <source>
        <dbReference type="SAM" id="SignalP"/>
    </source>
</evidence>
<organism evidence="4 5">
    <name type="scientific">Thermosipho ferrireducens</name>
    <dbReference type="NCBI Taxonomy" id="2571116"/>
    <lineage>
        <taxon>Bacteria</taxon>
        <taxon>Thermotogati</taxon>
        <taxon>Thermotogota</taxon>
        <taxon>Thermotogae</taxon>
        <taxon>Thermotogales</taxon>
        <taxon>Fervidobacteriaceae</taxon>
        <taxon>Thermosipho</taxon>
    </lineage>
</organism>
<dbReference type="SMART" id="SM00257">
    <property type="entry name" value="LysM"/>
    <property type="match status" value="1"/>
</dbReference>
<dbReference type="RefSeq" id="WP_207567240.1">
    <property type="nucleotide sequence ID" value="NZ_CP071446.1"/>
</dbReference>
<gene>
    <name evidence="4" type="ORF">JYK00_03100</name>
</gene>
<dbReference type="Gene3D" id="3.10.350.10">
    <property type="entry name" value="LysM domain"/>
    <property type="match status" value="1"/>
</dbReference>
<dbReference type="Proteomes" id="UP000671862">
    <property type="component" value="Chromosome"/>
</dbReference>
<dbReference type="InterPro" id="IPR036779">
    <property type="entry name" value="LysM_dom_sf"/>
</dbReference>
<keyword evidence="4" id="KW-0449">Lipoprotein</keyword>
<dbReference type="Pfam" id="PF03767">
    <property type="entry name" value="Acid_phosphat_B"/>
    <property type="match status" value="1"/>
</dbReference>
<dbReference type="SFLD" id="SFLDG01125">
    <property type="entry name" value="C1.1:_Acid_Phosphatase_Like"/>
    <property type="match status" value="1"/>
</dbReference>
<dbReference type="InterPro" id="IPR005519">
    <property type="entry name" value="Acid_phosphat_B-like"/>
</dbReference>
<dbReference type="PANTHER" id="PTHR31284">
    <property type="entry name" value="ACID PHOSPHATASE-LIKE PROTEIN"/>
    <property type="match status" value="1"/>
</dbReference>
<dbReference type="NCBIfam" id="TIGR01533">
    <property type="entry name" value="lipo_e_P4"/>
    <property type="match status" value="1"/>
</dbReference>
<dbReference type="CDD" id="cd00118">
    <property type="entry name" value="LysM"/>
    <property type="match status" value="1"/>
</dbReference>
<evidence type="ECO:0000256" key="1">
    <source>
        <dbReference type="ARBA" id="ARBA00022729"/>
    </source>
</evidence>
<reference evidence="4 5" key="1">
    <citation type="submission" date="2021-03" db="EMBL/GenBank/DDBJ databases">
        <title>Thermosipho ferrireducens sp.nov., an anaerobic thermophilic iron-reducing bacterium isolated from a deep-sea hydrothermal sulfide deposits.</title>
        <authorList>
            <person name="Zeng X."/>
            <person name="Chen Y."/>
            <person name="Shao Z."/>
        </authorList>
    </citation>
    <scope>NUCLEOTIDE SEQUENCE [LARGE SCALE GENOMIC DNA]</scope>
    <source>
        <strain evidence="4 5">JL129W03</strain>
    </source>
</reference>
<dbReference type="PANTHER" id="PTHR31284:SF10">
    <property type="entry name" value="ACID PHOSPHATASE-LIKE PROTEIN"/>
    <property type="match status" value="1"/>
</dbReference>
<accession>A0ABX7SAQ2</accession>
<dbReference type="EMBL" id="CP071446">
    <property type="protein sequence ID" value="QTA38523.1"/>
    <property type="molecule type" value="Genomic_DNA"/>
</dbReference>
<keyword evidence="5" id="KW-1185">Reference proteome</keyword>